<protein>
    <submittedName>
        <fullName evidence="7">LysR family transcriptional regulator</fullName>
    </submittedName>
</protein>
<dbReference type="GO" id="GO:0003700">
    <property type="term" value="F:DNA-binding transcription factor activity"/>
    <property type="evidence" value="ECO:0007669"/>
    <property type="project" value="InterPro"/>
</dbReference>
<dbReference type="SUPFAM" id="SSF46785">
    <property type="entry name" value="Winged helix' DNA-binding domain"/>
    <property type="match status" value="1"/>
</dbReference>
<evidence type="ECO:0000256" key="2">
    <source>
        <dbReference type="ARBA" id="ARBA00023015"/>
    </source>
</evidence>
<feature type="compositionally biased region" description="Basic residues" evidence="5">
    <location>
        <begin position="235"/>
        <end position="251"/>
    </location>
</feature>
<accession>A0A5B8LPM1</accession>
<dbReference type="InterPro" id="IPR000847">
    <property type="entry name" value="LysR_HTH_N"/>
</dbReference>
<dbReference type="OrthoDB" id="528082at2"/>
<evidence type="ECO:0000259" key="6">
    <source>
        <dbReference type="PROSITE" id="PS50931"/>
    </source>
</evidence>
<dbReference type="PROSITE" id="PS50931">
    <property type="entry name" value="HTH_LYSR"/>
    <property type="match status" value="1"/>
</dbReference>
<name>A0A5B8LPM1_9HYPH</name>
<dbReference type="KEGG" id="dea:FPZ08_03505"/>
<dbReference type="GO" id="GO:0005829">
    <property type="term" value="C:cytosol"/>
    <property type="evidence" value="ECO:0007669"/>
    <property type="project" value="TreeGrafter"/>
</dbReference>
<dbReference type="SUPFAM" id="SSF53850">
    <property type="entry name" value="Periplasmic binding protein-like II"/>
    <property type="match status" value="1"/>
</dbReference>
<reference evidence="7 8" key="1">
    <citation type="submission" date="2019-07" db="EMBL/GenBank/DDBJ databases">
        <title>Full genome sequence of Devosia sp. Gsoil 520.</title>
        <authorList>
            <person name="Im W.-T."/>
        </authorList>
    </citation>
    <scope>NUCLEOTIDE SEQUENCE [LARGE SCALE GENOMIC DNA]</scope>
    <source>
        <strain evidence="7 8">Gsoil 520</strain>
    </source>
</reference>
<dbReference type="InterPro" id="IPR036390">
    <property type="entry name" value="WH_DNA-bd_sf"/>
</dbReference>
<dbReference type="GO" id="GO:0003677">
    <property type="term" value="F:DNA binding"/>
    <property type="evidence" value="ECO:0007669"/>
    <property type="project" value="UniProtKB-KW"/>
</dbReference>
<dbReference type="FunFam" id="1.10.10.10:FF:000001">
    <property type="entry name" value="LysR family transcriptional regulator"/>
    <property type="match status" value="1"/>
</dbReference>
<dbReference type="Gene3D" id="1.10.10.10">
    <property type="entry name" value="Winged helix-like DNA-binding domain superfamily/Winged helix DNA-binding domain"/>
    <property type="match status" value="1"/>
</dbReference>
<keyword evidence="4" id="KW-0804">Transcription</keyword>
<sequence length="251" mass="28039">MNLRSLRIFRRVVTTGSLAQASQDLNISPSAASRLLSLLEAELKLNLFSRSKRRLELTEEGDRFYRQTEHILRGLDEMELIAAEIRAQTNELLSLVTAAPLAMGLISPSLVLMQQRDEAFDCVINVETRFDLESKVAARAYNVGVISLPIENGILDLTIEPFLETRLGVLMRTDHALAQQADITLDDLARYPIVALTKGPALARTAGRHLLGLRPDAGDPRGNDIDAGGQEPRPRWRRPHRSGLHLRPDRR</sequence>
<evidence type="ECO:0000256" key="3">
    <source>
        <dbReference type="ARBA" id="ARBA00023125"/>
    </source>
</evidence>
<feature type="region of interest" description="Disordered" evidence="5">
    <location>
        <begin position="212"/>
        <end position="251"/>
    </location>
</feature>
<evidence type="ECO:0000256" key="5">
    <source>
        <dbReference type="SAM" id="MobiDB-lite"/>
    </source>
</evidence>
<dbReference type="Pfam" id="PF00126">
    <property type="entry name" value="HTH_1"/>
    <property type="match status" value="1"/>
</dbReference>
<dbReference type="PANTHER" id="PTHR30419">
    <property type="entry name" value="HTH-TYPE TRANSCRIPTIONAL REGULATOR YBHD"/>
    <property type="match status" value="1"/>
</dbReference>
<feature type="domain" description="HTH lysR-type" evidence="6">
    <location>
        <begin position="1"/>
        <end position="58"/>
    </location>
</feature>
<keyword evidence="3" id="KW-0238">DNA-binding</keyword>
<dbReference type="EMBL" id="CP042304">
    <property type="protein sequence ID" value="QDZ09889.1"/>
    <property type="molecule type" value="Genomic_DNA"/>
</dbReference>
<gene>
    <name evidence="7" type="ORF">FPZ08_03505</name>
</gene>
<evidence type="ECO:0000313" key="8">
    <source>
        <dbReference type="Proteomes" id="UP000315364"/>
    </source>
</evidence>
<evidence type="ECO:0000313" key="7">
    <source>
        <dbReference type="EMBL" id="QDZ09889.1"/>
    </source>
</evidence>
<dbReference type="Pfam" id="PF03466">
    <property type="entry name" value="LysR_substrate"/>
    <property type="match status" value="1"/>
</dbReference>
<comment type="similarity">
    <text evidence="1">Belongs to the LysR transcriptional regulatory family.</text>
</comment>
<dbReference type="InterPro" id="IPR005119">
    <property type="entry name" value="LysR_subst-bd"/>
</dbReference>
<evidence type="ECO:0000256" key="1">
    <source>
        <dbReference type="ARBA" id="ARBA00009437"/>
    </source>
</evidence>
<dbReference type="InterPro" id="IPR036388">
    <property type="entry name" value="WH-like_DNA-bd_sf"/>
</dbReference>
<dbReference type="PANTHER" id="PTHR30419:SF28">
    <property type="entry name" value="HTH-TYPE TRANSCRIPTIONAL REGULATOR BSDA"/>
    <property type="match status" value="1"/>
</dbReference>
<keyword evidence="2" id="KW-0805">Transcription regulation</keyword>
<proteinExistence type="inferred from homology"/>
<dbReference type="RefSeq" id="WP_146288697.1">
    <property type="nucleotide sequence ID" value="NZ_CP042304.1"/>
</dbReference>
<dbReference type="Gene3D" id="3.40.190.290">
    <property type="match status" value="1"/>
</dbReference>
<dbReference type="Proteomes" id="UP000315364">
    <property type="component" value="Chromosome"/>
</dbReference>
<organism evidence="7 8">
    <name type="scientific">Devosia ginsengisoli</name>
    <dbReference type="NCBI Taxonomy" id="400770"/>
    <lineage>
        <taxon>Bacteria</taxon>
        <taxon>Pseudomonadati</taxon>
        <taxon>Pseudomonadota</taxon>
        <taxon>Alphaproteobacteria</taxon>
        <taxon>Hyphomicrobiales</taxon>
        <taxon>Devosiaceae</taxon>
        <taxon>Devosia</taxon>
    </lineage>
</organism>
<dbReference type="AlphaFoldDB" id="A0A5B8LPM1"/>
<dbReference type="InterPro" id="IPR050950">
    <property type="entry name" value="HTH-type_LysR_regulators"/>
</dbReference>
<keyword evidence="8" id="KW-1185">Reference proteome</keyword>
<evidence type="ECO:0000256" key="4">
    <source>
        <dbReference type="ARBA" id="ARBA00023163"/>
    </source>
</evidence>